<dbReference type="RefSeq" id="XP_033656896.1">
    <property type="nucleotide sequence ID" value="XM_033797690.1"/>
</dbReference>
<dbReference type="AlphaFoldDB" id="A0A6A6JSI3"/>
<dbReference type="GeneID" id="54550865"/>
<name>A0A6A6JSI3_WESOR</name>
<evidence type="ECO:0000313" key="2">
    <source>
        <dbReference type="EMBL" id="KAF2279357.1"/>
    </source>
</evidence>
<proteinExistence type="predicted"/>
<organism evidence="2 3">
    <name type="scientific">Westerdykella ornata</name>
    <dbReference type="NCBI Taxonomy" id="318751"/>
    <lineage>
        <taxon>Eukaryota</taxon>
        <taxon>Fungi</taxon>
        <taxon>Dikarya</taxon>
        <taxon>Ascomycota</taxon>
        <taxon>Pezizomycotina</taxon>
        <taxon>Dothideomycetes</taxon>
        <taxon>Pleosporomycetidae</taxon>
        <taxon>Pleosporales</taxon>
        <taxon>Sporormiaceae</taxon>
        <taxon>Westerdykella</taxon>
    </lineage>
</organism>
<accession>A0A6A6JSI3</accession>
<keyword evidence="3" id="KW-1185">Reference proteome</keyword>
<feature type="compositionally biased region" description="Polar residues" evidence="1">
    <location>
        <begin position="40"/>
        <end position="55"/>
    </location>
</feature>
<feature type="region of interest" description="Disordered" evidence="1">
    <location>
        <begin position="18"/>
        <end position="203"/>
    </location>
</feature>
<sequence>MHPDHQIIFKETVKFSGVSDTPGILSSITPDPEHSMEPSYGTTETQGQLKQQAIDPTTTPPKTPPKRRLELDSREVYDGTPLHLNPGVDSTRPVKRRRRAGDDLTIAMNESIYQPKDGRRPVRIPGSRKDATPPITARRTAAPEGLKKIQQKSSSTLSLSNTAIQTPSESPSSPIEPAPPSKWHRSTEGKKASKTPSRKIVATPAPIQEAPLIIPSVSAKATVAKPPTKVRPAEQPKPQVEVDDRFMPNEENGFHLRYGSKDGRLSAKELESLLNPPRLAEPELFSCYMSALSFKRLGQLPVPGLANTLIKKMERGEKDYQRWVQGGMGGPEEWWDENHV</sequence>
<reference evidence="2" key="1">
    <citation type="journal article" date="2020" name="Stud. Mycol.">
        <title>101 Dothideomycetes genomes: a test case for predicting lifestyles and emergence of pathogens.</title>
        <authorList>
            <person name="Haridas S."/>
            <person name="Albert R."/>
            <person name="Binder M."/>
            <person name="Bloem J."/>
            <person name="Labutti K."/>
            <person name="Salamov A."/>
            <person name="Andreopoulos B."/>
            <person name="Baker S."/>
            <person name="Barry K."/>
            <person name="Bills G."/>
            <person name="Bluhm B."/>
            <person name="Cannon C."/>
            <person name="Castanera R."/>
            <person name="Culley D."/>
            <person name="Daum C."/>
            <person name="Ezra D."/>
            <person name="Gonzalez J."/>
            <person name="Henrissat B."/>
            <person name="Kuo A."/>
            <person name="Liang C."/>
            <person name="Lipzen A."/>
            <person name="Lutzoni F."/>
            <person name="Magnuson J."/>
            <person name="Mondo S."/>
            <person name="Nolan M."/>
            <person name="Ohm R."/>
            <person name="Pangilinan J."/>
            <person name="Park H.-J."/>
            <person name="Ramirez L."/>
            <person name="Alfaro M."/>
            <person name="Sun H."/>
            <person name="Tritt A."/>
            <person name="Yoshinaga Y."/>
            <person name="Zwiers L.-H."/>
            <person name="Turgeon B."/>
            <person name="Goodwin S."/>
            <person name="Spatafora J."/>
            <person name="Crous P."/>
            <person name="Grigoriev I."/>
        </authorList>
    </citation>
    <scope>NUCLEOTIDE SEQUENCE</scope>
    <source>
        <strain evidence="2">CBS 379.55</strain>
    </source>
</reference>
<feature type="compositionally biased region" description="Polar residues" evidence="1">
    <location>
        <begin position="151"/>
        <end position="166"/>
    </location>
</feature>
<evidence type="ECO:0000313" key="3">
    <source>
        <dbReference type="Proteomes" id="UP000800097"/>
    </source>
</evidence>
<feature type="compositionally biased region" description="Basic and acidic residues" evidence="1">
    <location>
        <begin position="67"/>
        <end position="77"/>
    </location>
</feature>
<dbReference type="OrthoDB" id="3796643at2759"/>
<evidence type="ECO:0000256" key="1">
    <source>
        <dbReference type="SAM" id="MobiDB-lite"/>
    </source>
</evidence>
<gene>
    <name evidence="2" type="ORF">EI97DRAFT_430438</name>
</gene>
<feature type="compositionally biased region" description="Low complexity" evidence="1">
    <location>
        <begin position="132"/>
        <end position="143"/>
    </location>
</feature>
<protein>
    <submittedName>
        <fullName evidence="2">Uncharacterized protein</fullName>
    </submittedName>
</protein>
<dbReference type="Proteomes" id="UP000800097">
    <property type="component" value="Unassembled WGS sequence"/>
</dbReference>
<dbReference type="EMBL" id="ML986486">
    <property type="protein sequence ID" value="KAF2279357.1"/>
    <property type="molecule type" value="Genomic_DNA"/>
</dbReference>